<keyword evidence="2" id="KW-1185">Reference proteome</keyword>
<sequence length="53" mass="5631">MAYVSLPVSPMDYSLAALMSSWEGVEDGLLGSACCCQSEGEIAGVKWFVAFSH</sequence>
<evidence type="ECO:0000313" key="1">
    <source>
        <dbReference type="EMBL" id="KAF1921781.1"/>
    </source>
</evidence>
<proteinExistence type="predicted"/>
<dbReference type="EMBL" id="ML979132">
    <property type="protein sequence ID" value="KAF1921781.1"/>
    <property type="molecule type" value="Genomic_DNA"/>
</dbReference>
<dbReference type="AlphaFoldDB" id="A0A6A5R165"/>
<reference evidence="1" key="1">
    <citation type="journal article" date="2020" name="Stud. Mycol.">
        <title>101 Dothideomycetes genomes: a test case for predicting lifestyles and emergence of pathogens.</title>
        <authorList>
            <person name="Haridas S."/>
            <person name="Albert R."/>
            <person name="Binder M."/>
            <person name="Bloem J."/>
            <person name="Labutti K."/>
            <person name="Salamov A."/>
            <person name="Andreopoulos B."/>
            <person name="Baker S."/>
            <person name="Barry K."/>
            <person name="Bills G."/>
            <person name="Bluhm B."/>
            <person name="Cannon C."/>
            <person name="Castanera R."/>
            <person name="Culley D."/>
            <person name="Daum C."/>
            <person name="Ezra D."/>
            <person name="Gonzalez J."/>
            <person name="Henrissat B."/>
            <person name="Kuo A."/>
            <person name="Liang C."/>
            <person name="Lipzen A."/>
            <person name="Lutzoni F."/>
            <person name="Magnuson J."/>
            <person name="Mondo S."/>
            <person name="Nolan M."/>
            <person name="Ohm R."/>
            <person name="Pangilinan J."/>
            <person name="Park H.-J."/>
            <person name="Ramirez L."/>
            <person name="Alfaro M."/>
            <person name="Sun H."/>
            <person name="Tritt A."/>
            <person name="Yoshinaga Y."/>
            <person name="Zwiers L.-H."/>
            <person name="Turgeon B."/>
            <person name="Goodwin S."/>
            <person name="Spatafora J."/>
            <person name="Crous P."/>
            <person name="Grigoriev I."/>
        </authorList>
    </citation>
    <scope>NUCLEOTIDE SEQUENCE</scope>
    <source>
        <strain evidence="1">HMLAC05119</strain>
    </source>
</reference>
<organism evidence="1 2">
    <name type="scientific">Ampelomyces quisqualis</name>
    <name type="common">Powdery mildew agent</name>
    <dbReference type="NCBI Taxonomy" id="50730"/>
    <lineage>
        <taxon>Eukaryota</taxon>
        <taxon>Fungi</taxon>
        <taxon>Dikarya</taxon>
        <taxon>Ascomycota</taxon>
        <taxon>Pezizomycotina</taxon>
        <taxon>Dothideomycetes</taxon>
        <taxon>Pleosporomycetidae</taxon>
        <taxon>Pleosporales</taxon>
        <taxon>Pleosporineae</taxon>
        <taxon>Phaeosphaeriaceae</taxon>
        <taxon>Ampelomyces</taxon>
    </lineage>
</organism>
<name>A0A6A5R165_AMPQU</name>
<evidence type="ECO:0000313" key="2">
    <source>
        <dbReference type="Proteomes" id="UP000800096"/>
    </source>
</evidence>
<gene>
    <name evidence="1" type="ORF">BDU57DRAFT_510765</name>
</gene>
<dbReference type="Proteomes" id="UP000800096">
    <property type="component" value="Unassembled WGS sequence"/>
</dbReference>
<accession>A0A6A5R165</accession>
<protein>
    <submittedName>
        <fullName evidence="1">Uncharacterized protein</fullName>
    </submittedName>
</protein>